<gene>
    <name evidence="1" type="ORF">ACFQZX_12030</name>
</gene>
<dbReference type="GO" id="GO:0016301">
    <property type="term" value="F:kinase activity"/>
    <property type="evidence" value="ECO:0007669"/>
    <property type="project" value="UniProtKB-KW"/>
</dbReference>
<comment type="caution">
    <text evidence="1">The sequence shown here is derived from an EMBL/GenBank/DDBJ whole genome shotgun (WGS) entry which is preliminary data.</text>
</comment>
<dbReference type="PANTHER" id="PTHR40050">
    <property type="entry name" value="INNER SPORE COAT PROTEIN H"/>
    <property type="match status" value="1"/>
</dbReference>
<keyword evidence="2" id="KW-1185">Reference proteome</keyword>
<dbReference type="Gene3D" id="2.60.40.2340">
    <property type="match status" value="1"/>
</dbReference>
<evidence type="ECO:0000313" key="2">
    <source>
        <dbReference type="Proteomes" id="UP001597010"/>
    </source>
</evidence>
<proteinExistence type="predicted"/>
<reference evidence="2" key="1">
    <citation type="journal article" date="2019" name="Int. J. Syst. Evol. Microbiol.">
        <title>The Global Catalogue of Microorganisms (GCM) 10K type strain sequencing project: providing services to taxonomists for standard genome sequencing and annotation.</title>
        <authorList>
            <consortium name="The Broad Institute Genomics Platform"/>
            <consortium name="The Broad Institute Genome Sequencing Center for Infectious Disease"/>
            <person name="Wu L."/>
            <person name="Ma J."/>
        </authorList>
    </citation>
    <scope>NUCLEOTIDE SEQUENCE [LARGE SCALE GENOMIC DNA]</scope>
    <source>
        <strain evidence="2">CCUG 61484</strain>
    </source>
</reference>
<protein>
    <submittedName>
        <fullName evidence="1">CotH kinase family protein</fullName>
    </submittedName>
</protein>
<dbReference type="RefSeq" id="WP_377115552.1">
    <property type="nucleotide sequence ID" value="NZ_JBHTHZ010000010.1"/>
</dbReference>
<name>A0ABW3ATH1_9SPHI</name>
<dbReference type="Pfam" id="PF08757">
    <property type="entry name" value="CotH"/>
    <property type="match status" value="1"/>
</dbReference>
<keyword evidence="1" id="KW-0808">Transferase</keyword>
<accession>A0ABW3ATH1</accession>
<dbReference type="Proteomes" id="UP001597010">
    <property type="component" value="Unassembled WGS sequence"/>
</dbReference>
<dbReference type="PROSITE" id="PS51257">
    <property type="entry name" value="PROKAR_LIPOPROTEIN"/>
    <property type="match status" value="1"/>
</dbReference>
<keyword evidence="1" id="KW-0418">Kinase</keyword>
<dbReference type="InterPro" id="IPR014867">
    <property type="entry name" value="Spore_coat_CotH_CotH2/3/7"/>
</dbReference>
<sequence>MIKKLLPVLFITIAVFGCRKEVIIKEQPKPTPDENADSVSMVSVKLEAKKNPGVITADINCDINANEINAVLPDVMKLDEKLVITFTAHNSTVSKDDTLQVSGQTKLDLRKPVTYTLTSAKGTKRQYKFTVRVFTGIPILYLTTDGPVVSKDNYVNGTVVVDGNNRYTQEVTSIPLKIKGRGNSTWANFPKKPYRLKFNDKAAMLGMPAAKNWVLLANYDDKTLLRNRIALEFARRIGSDFAPQSRFVEVIMNGEFLGNYLLTSQVEVNSKRVNITEMGSGDNSGDALTGGYLLELDQRKDEKYWFVTKKNLPFTIKSPEDITPQQLAYIQNYMQATEDALFAANSADPVNGYAKYINVQSFMNWFFVEEVVKNQDGRDFSSIYYYKDRGGKLGMGPVWDFDLSSGNVDYSVAKDPDSWYIRDASWMINLFKDVNFRSKVKVRWNEIRHTAVDSIFTDIDETAAYLKYSQRKNFTKWPILDQYVWPNAVVLGNYDAEVDYVKDFLRKRLKWIDADIAQY</sequence>
<evidence type="ECO:0000313" key="1">
    <source>
        <dbReference type="EMBL" id="MFD0794347.1"/>
    </source>
</evidence>
<dbReference type="EMBL" id="JBHTHZ010000010">
    <property type="protein sequence ID" value="MFD0794347.1"/>
    <property type="molecule type" value="Genomic_DNA"/>
</dbReference>
<dbReference type="PANTHER" id="PTHR40050:SF1">
    <property type="entry name" value="INNER SPORE COAT PROTEIN H"/>
    <property type="match status" value="1"/>
</dbReference>
<organism evidence="1 2">
    <name type="scientific">Mucilaginibacter litoreus</name>
    <dbReference type="NCBI Taxonomy" id="1048221"/>
    <lineage>
        <taxon>Bacteria</taxon>
        <taxon>Pseudomonadati</taxon>
        <taxon>Bacteroidota</taxon>
        <taxon>Sphingobacteriia</taxon>
        <taxon>Sphingobacteriales</taxon>
        <taxon>Sphingobacteriaceae</taxon>
        <taxon>Mucilaginibacter</taxon>
    </lineage>
</organism>